<dbReference type="InterPro" id="IPR050266">
    <property type="entry name" value="AB_hydrolase_sf"/>
</dbReference>
<dbReference type="Proteomes" id="UP000826651">
    <property type="component" value="Unassembled WGS sequence"/>
</dbReference>
<dbReference type="PANTHER" id="PTHR43798">
    <property type="entry name" value="MONOACYLGLYCEROL LIPASE"/>
    <property type="match status" value="1"/>
</dbReference>
<protein>
    <submittedName>
        <fullName evidence="2">Alpha/beta fold hydrolase</fullName>
    </submittedName>
</protein>
<organism evidence="2 3">
    <name type="scientific">Occultella gossypii</name>
    <dbReference type="NCBI Taxonomy" id="2800820"/>
    <lineage>
        <taxon>Bacteria</taxon>
        <taxon>Bacillati</taxon>
        <taxon>Actinomycetota</taxon>
        <taxon>Actinomycetes</taxon>
        <taxon>Micrococcales</taxon>
        <taxon>Ruaniaceae</taxon>
        <taxon>Occultella</taxon>
    </lineage>
</organism>
<evidence type="ECO:0000259" key="1">
    <source>
        <dbReference type="Pfam" id="PF00561"/>
    </source>
</evidence>
<evidence type="ECO:0000313" key="2">
    <source>
        <dbReference type="EMBL" id="MBZ2196551.1"/>
    </source>
</evidence>
<evidence type="ECO:0000313" key="3">
    <source>
        <dbReference type="Proteomes" id="UP000826651"/>
    </source>
</evidence>
<name>A0ABS7S870_9MICO</name>
<dbReference type="RefSeq" id="WP_223405513.1">
    <property type="nucleotide sequence ID" value="NZ_JAGSHT010000010.1"/>
</dbReference>
<comment type="caution">
    <text evidence="2">The sequence shown here is derived from an EMBL/GenBank/DDBJ whole genome shotgun (WGS) entry which is preliminary data.</text>
</comment>
<reference evidence="2 3" key="1">
    <citation type="submission" date="2021-04" db="EMBL/GenBank/DDBJ databases">
        <title>Ruania sp. nov., isolated from sandy soil of mangrove forest.</title>
        <authorList>
            <person name="Ge X."/>
            <person name="Huang R."/>
            <person name="Liu W."/>
        </authorList>
    </citation>
    <scope>NUCLEOTIDE SEQUENCE [LARGE SCALE GENOMIC DNA]</scope>
    <source>
        <strain evidence="2 3">N2-46</strain>
    </source>
</reference>
<gene>
    <name evidence="2" type="ORF">KCQ71_10330</name>
</gene>
<dbReference type="Pfam" id="PF00561">
    <property type="entry name" value="Abhydrolase_1"/>
    <property type="match status" value="1"/>
</dbReference>
<keyword evidence="2" id="KW-0378">Hydrolase</keyword>
<dbReference type="PRINTS" id="PR00111">
    <property type="entry name" value="ABHYDROLASE"/>
</dbReference>
<dbReference type="SUPFAM" id="SSF53474">
    <property type="entry name" value="alpha/beta-Hydrolases"/>
    <property type="match status" value="1"/>
</dbReference>
<keyword evidence="3" id="KW-1185">Reference proteome</keyword>
<proteinExistence type="predicted"/>
<accession>A0ABS7S870</accession>
<dbReference type="InterPro" id="IPR000073">
    <property type="entry name" value="AB_hydrolase_1"/>
</dbReference>
<dbReference type="Gene3D" id="3.40.50.1820">
    <property type="entry name" value="alpha/beta hydrolase"/>
    <property type="match status" value="1"/>
</dbReference>
<feature type="domain" description="AB hydrolase-1" evidence="1">
    <location>
        <begin position="20"/>
        <end position="158"/>
    </location>
</feature>
<dbReference type="GO" id="GO:0016787">
    <property type="term" value="F:hydrolase activity"/>
    <property type="evidence" value="ECO:0007669"/>
    <property type="project" value="UniProtKB-KW"/>
</dbReference>
<dbReference type="InterPro" id="IPR029058">
    <property type="entry name" value="AB_hydrolase_fold"/>
</dbReference>
<dbReference type="EMBL" id="JAGSHT010000010">
    <property type="protein sequence ID" value="MBZ2196551.1"/>
    <property type="molecule type" value="Genomic_DNA"/>
</dbReference>
<sequence>MPYLDSDGTGIYYETHGDGPALVLIHAISSGADMWRAQVEHFSASHRVVVFDARGVHRSGPITGWRHIRSRIAGDVAALLDHLGIARAAVCGVSFGGVIAQHVAARHPDRIQALAIVDTYSDSRPTTVGKAAWLASVYLGSVSNLLPGTLLADIMRQQYARWPAAAAYLAEAVSRLRAWDGFKTRIAINLVNYLPAHAAADYPLLAVVGTDSWPRSSTFMDELKHAVPRTELVHVPDSGDPTPLCRPEEFNRILGDFLRRVG</sequence>